<accession>A0AAW5K3B5</accession>
<name>A0AAW5K3B5_BIFAD</name>
<dbReference type="InterPro" id="IPR021739">
    <property type="entry name" value="SaV-like"/>
</dbReference>
<dbReference type="Pfam" id="PF11753">
    <property type="entry name" value="DUF3310"/>
    <property type="match status" value="1"/>
</dbReference>
<evidence type="ECO:0000313" key="1">
    <source>
        <dbReference type="EMBL" id="MCQ4793641.1"/>
    </source>
</evidence>
<gene>
    <name evidence="1" type="ORF">NE692_09280</name>
</gene>
<dbReference type="EMBL" id="JANFYM010000011">
    <property type="protein sequence ID" value="MCQ4793641.1"/>
    <property type="molecule type" value="Genomic_DNA"/>
</dbReference>
<organism evidence="1 2">
    <name type="scientific">Bifidobacterium adolescentis</name>
    <dbReference type="NCBI Taxonomy" id="1680"/>
    <lineage>
        <taxon>Bacteria</taxon>
        <taxon>Bacillati</taxon>
        <taxon>Actinomycetota</taxon>
        <taxon>Actinomycetes</taxon>
        <taxon>Bifidobacteriales</taxon>
        <taxon>Bifidobacteriaceae</taxon>
        <taxon>Bifidobacterium</taxon>
    </lineage>
</organism>
<proteinExistence type="predicted"/>
<evidence type="ECO:0000313" key="2">
    <source>
        <dbReference type="Proteomes" id="UP001206013"/>
    </source>
</evidence>
<dbReference type="Proteomes" id="UP001206013">
    <property type="component" value="Unassembled WGS sequence"/>
</dbReference>
<sequence>MRNDNVNHPSHYTSGPFECIELTSRYPFLGGNAIKYVYRWQGKNGLEDLKKALWYLNRAKEESPYEPLGLYPLDSFVPPYCYFRYSHMDNESVHMLMKLARLNWQNMRGFWKGMAELACDHKSGYTRAKKTLERRIRLLESMLTDEEQTVLSAIWQDKELTESQNRIAYRLQARGLAKLDKSDGVWNPTGKER</sequence>
<comment type="caution">
    <text evidence="1">The sequence shown here is derived from an EMBL/GenBank/DDBJ whole genome shotgun (WGS) entry which is preliminary data.</text>
</comment>
<protein>
    <submittedName>
        <fullName evidence="1">DUF3310 domain-containing protein</fullName>
    </submittedName>
</protein>
<dbReference type="RefSeq" id="WP_256134654.1">
    <property type="nucleotide sequence ID" value="NZ_JANFYM010000011.1"/>
</dbReference>
<reference evidence="1" key="1">
    <citation type="submission" date="2022-06" db="EMBL/GenBank/DDBJ databases">
        <title>Isolation of gut microbiota from human fecal samples.</title>
        <authorList>
            <person name="Pamer E.G."/>
            <person name="Barat B."/>
            <person name="Waligurski E."/>
            <person name="Medina S."/>
            <person name="Paddock L."/>
            <person name="Mostad J."/>
        </authorList>
    </citation>
    <scope>NUCLEOTIDE SEQUENCE</scope>
    <source>
        <strain evidence="1">SL.1.01</strain>
    </source>
</reference>
<dbReference type="AlphaFoldDB" id="A0AAW5K3B5"/>